<name>M3C7X9_SPHMS</name>
<gene>
    <name evidence="2" type="ORF">SEPMUDRAFT_152311</name>
</gene>
<dbReference type="Proteomes" id="UP000016931">
    <property type="component" value="Unassembled WGS sequence"/>
</dbReference>
<dbReference type="GeneID" id="27904505"/>
<dbReference type="EMBL" id="KB456272">
    <property type="protein sequence ID" value="EMF07995.1"/>
    <property type="molecule type" value="Genomic_DNA"/>
</dbReference>
<accession>M3C7X9</accession>
<organism evidence="2 3">
    <name type="scientific">Sphaerulina musiva (strain SO2202)</name>
    <name type="common">Poplar stem canker fungus</name>
    <name type="synonym">Septoria musiva</name>
    <dbReference type="NCBI Taxonomy" id="692275"/>
    <lineage>
        <taxon>Eukaryota</taxon>
        <taxon>Fungi</taxon>
        <taxon>Dikarya</taxon>
        <taxon>Ascomycota</taxon>
        <taxon>Pezizomycotina</taxon>
        <taxon>Dothideomycetes</taxon>
        <taxon>Dothideomycetidae</taxon>
        <taxon>Mycosphaerellales</taxon>
        <taxon>Mycosphaerellaceae</taxon>
        <taxon>Sphaerulina</taxon>
    </lineage>
</organism>
<feature type="region of interest" description="Disordered" evidence="1">
    <location>
        <begin position="19"/>
        <end position="53"/>
    </location>
</feature>
<sequence length="53" mass="5756">MSLDDRDCGMFNLENDERRIPRGEPLIMHPANSSQPIGQPVGQSFGQSIGLSG</sequence>
<protein>
    <submittedName>
        <fullName evidence="2">Uncharacterized protein</fullName>
    </submittedName>
</protein>
<dbReference type="HOGENOM" id="CLU_3070182_0_0_1"/>
<evidence type="ECO:0000313" key="2">
    <source>
        <dbReference type="EMBL" id="EMF07995.1"/>
    </source>
</evidence>
<feature type="compositionally biased region" description="Polar residues" evidence="1">
    <location>
        <begin position="31"/>
        <end position="53"/>
    </location>
</feature>
<keyword evidence="3" id="KW-1185">Reference proteome</keyword>
<dbReference type="AlphaFoldDB" id="M3C7X9"/>
<evidence type="ECO:0000256" key="1">
    <source>
        <dbReference type="SAM" id="MobiDB-lite"/>
    </source>
</evidence>
<reference evidence="2 3" key="1">
    <citation type="journal article" date="2012" name="PLoS Pathog.">
        <title>Diverse lifestyles and strategies of plant pathogenesis encoded in the genomes of eighteen Dothideomycetes fungi.</title>
        <authorList>
            <person name="Ohm R.A."/>
            <person name="Feau N."/>
            <person name="Henrissat B."/>
            <person name="Schoch C.L."/>
            <person name="Horwitz B.A."/>
            <person name="Barry K.W."/>
            <person name="Condon B.J."/>
            <person name="Copeland A.C."/>
            <person name="Dhillon B."/>
            <person name="Glaser F."/>
            <person name="Hesse C.N."/>
            <person name="Kosti I."/>
            <person name="LaButti K."/>
            <person name="Lindquist E.A."/>
            <person name="Lucas S."/>
            <person name="Salamov A.A."/>
            <person name="Bradshaw R.E."/>
            <person name="Ciuffetti L."/>
            <person name="Hamelin R.C."/>
            <person name="Kema G.H.J."/>
            <person name="Lawrence C."/>
            <person name="Scott J.A."/>
            <person name="Spatafora J.W."/>
            <person name="Turgeon B.G."/>
            <person name="de Wit P.J.G.M."/>
            <person name="Zhong S."/>
            <person name="Goodwin S.B."/>
            <person name="Grigoriev I.V."/>
        </authorList>
    </citation>
    <scope>NUCLEOTIDE SEQUENCE [LARGE SCALE GENOMIC DNA]</scope>
    <source>
        <strain evidence="2 3">SO2202</strain>
    </source>
</reference>
<evidence type="ECO:0000313" key="3">
    <source>
        <dbReference type="Proteomes" id="UP000016931"/>
    </source>
</evidence>
<dbReference type="RefSeq" id="XP_016756116.1">
    <property type="nucleotide sequence ID" value="XM_016907368.1"/>
</dbReference>
<proteinExistence type="predicted"/>